<gene>
    <name evidence="3" type="ORF">RDWZM_006660</name>
</gene>
<dbReference type="InterPro" id="IPR048257">
    <property type="entry name" value="DUF4590"/>
</dbReference>
<keyword evidence="4" id="KW-1185">Reference proteome</keyword>
<dbReference type="PANTHER" id="PTHR23034:SF2">
    <property type="entry name" value="GLUTAMATE-RICH PROTEIN 3"/>
    <property type="match status" value="1"/>
</dbReference>
<sequence length="530" mass="60461">MWAIAAQHKRYNDALSGYNSLKDPHLNSYFRRPQMRRHLIKANIINKDNMIVEEISTTKQQQQRTRKQKKQLYNMLGEYVRNGSSASELIDNTMNYDNISSESTPTPTPSKISREELIHQAKFMFTDKTHSNNKQSSDTNSVLVRLDRMIRAMKEHDQLISNDRELWISKSCHDISSSSTTTTTNRNGPKSSTSTSSQLSRETRPKSSYGRHRSNPNLTNCEPMVKKSISFNGDQKDEEIVSITEDNSWSDSSESDLKPPLLTRFGFDSSNYQKYLNQNRTTYQRPLKSCNTTMSGRQSVRMSIRYNGLNGATNRGGKRNVKVLQQVSVGGNSILIYDGYVTAGEVFTFDIRPHPNNSFSIIILINGIRDLRLNACCEHKHRPGTNITHFTFVDIVGGRPCFICQSNVTSDMEHKYMDWFDETTKQIDTRKEVLPHTEQHIQFELDDDHEKVDNVVPVVPMSPIVKCPNVSDESMSFDEIHHENFDSIVMKEIGEYNDILSEETMPQIANIDSDSGESSCSAQTKLPLND</sequence>
<dbReference type="InterPro" id="IPR027962">
    <property type="entry name" value="ERICH3"/>
</dbReference>
<dbReference type="PANTHER" id="PTHR23034">
    <property type="entry name" value="GLUTAMATE-RICH PROTEIN 3"/>
    <property type="match status" value="1"/>
</dbReference>
<feature type="region of interest" description="Disordered" evidence="1">
    <location>
        <begin position="175"/>
        <end position="224"/>
    </location>
</feature>
<feature type="domain" description="DUF4590" evidence="2">
    <location>
        <begin position="319"/>
        <end position="412"/>
    </location>
</feature>
<protein>
    <recommendedName>
        <fullName evidence="2">DUF4590 domain-containing protein</fullName>
    </recommendedName>
</protein>
<dbReference type="EMBL" id="JAPWDV010000002">
    <property type="protein sequence ID" value="KAJ6220848.1"/>
    <property type="molecule type" value="Genomic_DNA"/>
</dbReference>
<evidence type="ECO:0000313" key="3">
    <source>
        <dbReference type="EMBL" id="KAJ6220848.1"/>
    </source>
</evidence>
<evidence type="ECO:0000256" key="1">
    <source>
        <dbReference type="SAM" id="MobiDB-lite"/>
    </source>
</evidence>
<dbReference type="Pfam" id="PF15257">
    <property type="entry name" value="DUF4590"/>
    <property type="match status" value="1"/>
</dbReference>
<evidence type="ECO:0000259" key="2">
    <source>
        <dbReference type="Pfam" id="PF15257"/>
    </source>
</evidence>
<dbReference type="AlphaFoldDB" id="A0A9Q0M6J0"/>
<name>A0A9Q0M6J0_BLOTA</name>
<accession>A0A9Q0M6J0</accession>
<feature type="region of interest" description="Disordered" evidence="1">
    <location>
        <begin position="510"/>
        <end position="530"/>
    </location>
</feature>
<proteinExistence type="predicted"/>
<reference evidence="3" key="1">
    <citation type="submission" date="2022-12" db="EMBL/GenBank/DDBJ databases">
        <title>Genome assemblies of Blomia tropicalis.</title>
        <authorList>
            <person name="Cui Y."/>
        </authorList>
    </citation>
    <scope>NUCLEOTIDE SEQUENCE</scope>
    <source>
        <tissue evidence="3">Adult mites</tissue>
    </source>
</reference>
<dbReference type="Proteomes" id="UP001142055">
    <property type="component" value="Chromosome 2"/>
</dbReference>
<organism evidence="3 4">
    <name type="scientific">Blomia tropicalis</name>
    <name type="common">Mite</name>
    <dbReference type="NCBI Taxonomy" id="40697"/>
    <lineage>
        <taxon>Eukaryota</taxon>
        <taxon>Metazoa</taxon>
        <taxon>Ecdysozoa</taxon>
        <taxon>Arthropoda</taxon>
        <taxon>Chelicerata</taxon>
        <taxon>Arachnida</taxon>
        <taxon>Acari</taxon>
        <taxon>Acariformes</taxon>
        <taxon>Sarcoptiformes</taxon>
        <taxon>Astigmata</taxon>
        <taxon>Glycyphagoidea</taxon>
        <taxon>Echimyopodidae</taxon>
        <taxon>Blomia</taxon>
    </lineage>
</organism>
<evidence type="ECO:0000313" key="4">
    <source>
        <dbReference type="Proteomes" id="UP001142055"/>
    </source>
</evidence>
<comment type="caution">
    <text evidence="3">The sequence shown here is derived from an EMBL/GenBank/DDBJ whole genome shotgun (WGS) entry which is preliminary data.</text>
</comment>